<evidence type="ECO:0000313" key="2">
    <source>
        <dbReference type="Proteomes" id="UP000717328"/>
    </source>
</evidence>
<dbReference type="AlphaFoldDB" id="A0A9P7GIW2"/>
<evidence type="ECO:0000313" key="1">
    <source>
        <dbReference type="EMBL" id="KAG5651474.1"/>
    </source>
</evidence>
<protein>
    <submittedName>
        <fullName evidence="1">Uncharacterized protein</fullName>
    </submittedName>
</protein>
<organism evidence="1 2">
    <name type="scientific">Sphagnurus paluster</name>
    <dbReference type="NCBI Taxonomy" id="117069"/>
    <lineage>
        <taxon>Eukaryota</taxon>
        <taxon>Fungi</taxon>
        <taxon>Dikarya</taxon>
        <taxon>Basidiomycota</taxon>
        <taxon>Agaricomycotina</taxon>
        <taxon>Agaricomycetes</taxon>
        <taxon>Agaricomycetidae</taxon>
        <taxon>Agaricales</taxon>
        <taxon>Tricholomatineae</taxon>
        <taxon>Lyophyllaceae</taxon>
        <taxon>Sphagnurus</taxon>
    </lineage>
</organism>
<gene>
    <name evidence="1" type="ORF">H0H81_008505</name>
</gene>
<proteinExistence type="predicted"/>
<reference evidence="1" key="1">
    <citation type="submission" date="2021-02" db="EMBL/GenBank/DDBJ databases">
        <authorList>
            <person name="Nieuwenhuis M."/>
            <person name="Van De Peppel L.J.J."/>
        </authorList>
    </citation>
    <scope>NUCLEOTIDE SEQUENCE</scope>
    <source>
        <strain evidence="1">D49</strain>
    </source>
</reference>
<dbReference type="EMBL" id="JABCKI010000237">
    <property type="protein sequence ID" value="KAG5651474.1"/>
    <property type="molecule type" value="Genomic_DNA"/>
</dbReference>
<keyword evidence="2" id="KW-1185">Reference proteome</keyword>
<sequence>MSRRGKAISFYAARRTPGAVLYAFLLDNEGFRKWNDKWPLPTEDLSDGELLYGRYGQIEYALIFTKNACKTLWPSASINVGLTDSAEGRCSMVSLIASTAVNDELIPPTETLETLREYLISE</sequence>
<reference evidence="1" key="2">
    <citation type="submission" date="2021-10" db="EMBL/GenBank/DDBJ databases">
        <title>Phylogenomics reveals ancestral predisposition of the termite-cultivated fungus Termitomyces towards a domesticated lifestyle.</title>
        <authorList>
            <person name="Auxier B."/>
            <person name="Grum-Grzhimaylo A."/>
            <person name="Cardenas M.E."/>
            <person name="Lodge J.D."/>
            <person name="Laessoe T."/>
            <person name="Pedersen O."/>
            <person name="Smith M.E."/>
            <person name="Kuyper T.W."/>
            <person name="Franco-Molano E.A."/>
            <person name="Baroni T.J."/>
            <person name="Aanen D.K."/>
        </authorList>
    </citation>
    <scope>NUCLEOTIDE SEQUENCE</scope>
    <source>
        <strain evidence="1">D49</strain>
    </source>
</reference>
<comment type="caution">
    <text evidence="1">The sequence shown here is derived from an EMBL/GenBank/DDBJ whole genome shotgun (WGS) entry which is preliminary data.</text>
</comment>
<dbReference type="Proteomes" id="UP000717328">
    <property type="component" value="Unassembled WGS sequence"/>
</dbReference>
<accession>A0A9P7GIW2</accession>
<name>A0A9P7GIW2_9AGAR</name>